<proteinExistence type="predicted"/>
<dbReference type="OrthoDB" id="9842534at2"/>
<accession>A0A1G5SGH4</accession>
<reference evidence="3 4" key="1">
    <citation type="submission" date="2016-10" db="EMBL/GenBank/DDBJ databases">
        <authorList>
            <person name="de Groot N.N."/>
        </authorList>
    </citation>
    <scope>NUCLEOTIDE SEQUENCE [LARGE SCALE GENOMIC DNA]</scope>
    <source>
        <strain evidence="3">1</strain>
    </source>
</reference>
<evidence type="ECO:0000313" key="4">
    <source>
        <dbReference type="Proteomes" id="UP000198729"/>
    </source>
</evidence>
<evidence type="ECO:0000256" key="1">
    <source>
        <dbReference type="SAM" id="MobiDB-lite"/>
    </source>
</evidence>
<sequence>MNLSKLHSFKWTSGSLGNVLVHNFSGTANSILNKAFESYLEANSQEFVRILITAVCQLDSQNTGEYSADRITYEQSKQLSDEELNDFAEKFLEKNIYLKNDQSKSSRKETKTENGEERTTIEYEKRKDANKSDGESYCDFLKRLMHHNFEKTRKLLDSLVPKNNIFSNSVRDLINQNRELSDSLGSSINRFESISPVQLPIISENPAYETKLQLRALGEEFSKTSSLIKNINDLGLQMAFEMASSSKTTKLHNTIMISIGLATLVFSAVMSYMTYVSSNESSRITQELLISSSAKSMAIAEEQQQLSKEIYNQLKNIASRITIMDPTQGSLDKNVDLLNLETSRLTEELKKNHITKGSTGLPNAAFLVPRDAALGSQ</sequence>
<keyword evidence="4" id="KW-1185">Reference proteome</keyword>
<evidence type="ECO:0000313" key="3">
    <source>
        <dbReference type="EMBL" id="SCZ86284.1"/>
    </source>
</evidence>
<evidence type="ECO:0000256" key="2">
    <source>
        <dbReference type="SAM" id="Phobius"/>
    </source>
</evidence>
<feature type="transmembrane region" description="Helical" evidence="2">
    <location>
        <begin position="255"/>
        <end position="275"/>
    </location>
</feature>
<keyword evidence="2" id="KW-0472">Membrane</keyword>
<name>A0A1G5SGH4_9PROT</name>
<dbReference type="EMBL" id="FMWO01000060">
    <property type="protein sequence ID" value="SCZ86284.1"/>
    <property type="molecule type" value="Genomic_DNA"/>
</dbReference>
<organism evidence="3 4">
    <name type="scientific">Nitrosomonas mobilis</name>
    <dbReference type="NCBI Taxonomy" id="51642"/>
    <lineage>
        <taxon>Bacteria</taxon>
        <taxon>Pseudomonadati</taxon>
        <taxon>Pseudomonadota</taxon>
        <taxon>Betaproteobacteria</taxon>
        <taxon>Nitrosomonadales</taxon>
        <taxon>Nitrosomonadaceae</taxon>
        <taxon>Nitrosomonas</taxon>
    </lineage>
</organism>
<feature type="region of interest" description="Disordered" evidence="1">
    <location>
        <begin position="102"/>
        <end position="133"/>
    </location>
</feature>
<dbReference type="Proteomes" id="UP000198729">
    <property type="component" value="Unassembled WGS sequence"/>
</dbReference>
<keyword evidence="2" id="KW-0812">Transmembrane</keyword>
<keyword evidence="2" id="KW-1133">Transmembrane helix</keyword>
<dbReference type="AlphaFoldDB" id="A0A1G5SGH4"/>
<gene>
    <name evidence="3" type="ORF">NSMM_510002</name>
</gene>
<dbReference type="RefSeq" id="WP_143001926.1">
    <property type="nucleotide sequence ID" value="NZ_FMWO01000060.1"/>
</dbReference>
<protein>
    <submittedName>
        <fullName evidence="3">Uncharacterized protein</fullName>
    </submittedName>
</protein>